<evidence type="ECO:0000313" key="3">
    <source>
        <dbReference type="Proteomes" id="UP000295157"/>
    </source>
</evidence>
<dbReference type="InterPro" id="IPR006439">
    <property type="entry name" value="HAD-SF_hydro_IA"/>
</dbReference>
<name>A0A4R4NC26_9ACTN</name>
<dbReference type="InterPro" id="IPR023214">
    <property type="entry name" value="HAD_sf"/>
</dbReference>
<evidence type="ECO:0000256" key="1">
    <source>
        <dbReference type="SAM" id="MobiDB-lite"/>
    </source>
</evidence>
<organism evidence="2 3">
    <name type="scientific">Nonomuraea longispora</name>
    <dbReference type="NCBI Taxonomy" id="1848320"/>
    <lineage>
        <taxon>Bacteria</taxon>
        <taxon>Bacillati</taxon>
        <taxon>Actinomycetota</taxon>
        <taxon>Actinomycetes</taxon>
        <taxon>Streptosporangiales</taxon>
        <taxon>Streptosporangiaceae</taxon>
        <taxon>Nonomuraea</taxon>
    </lineage>
</organism>
<dbReference type="Pfam" id="PF00702">
    <property type="entry name" value="Hydrolase"/>
    <property type="match status" value="1"/>
</dbReference>
<protein>
    <submittedName>
        <fullName evidence="2">HAD family hydrolase</fullName>
    </submittedName>
</protein>
<keyword evidence="2" id="KW-0378">Hydrolase</keyword>
<proteinExistence type="predicted"/>
<dbReference type="PANTHER" id="PTHR43611:SF3">
    <property type="entry name" value="FLAVIN MONONUCLEOTIDE HYDROLASE 1, CHLOROPLATIC"/>
    <property type="match status" value="1"/>
</dbReference>
<dbReference type="GO" id="GO:0016787">
    <property type="term" value="F:hydrolase activity"/>
    <property type="evidence" value="ECO:0007669"/>
    <property type="project" value="UniProtKB-KW"/>
</dbReference>
<evidence type="ECO:0000313" key="2">
    <source>
        <dbReference type="EMBL" id="TDC04627.1"/>
    </source>
</evidence>
<dbReference type="PANTHER" id="PTHR43611">
    <property type="entry name" value="ALPHA-D-GLUCOSE 1-PHOSPHATE PHOSPHATASE"/>
    <property type="match status" value="1"/>
</dbReference>
<dbReference type="EMBL" id="SMJZ01000085">
    <property type="protein sequence ID" value="TDC04627.1"/>
    <property type="molecule type" value="Genomic_DNA"/>
</dbReference>
<accession>A0A4R4NC26</accession>
<dbReference type="SFLD" id="SFLDG01129">
    <property type="entry name" value="C1.5:_HAD__Beta-PGM__Phosphata"/>
    <property type="match status" value="1"/>
</dbReference>
<sequence>MDQLKVVVFDAMGVLYRFGDVQGRVLIPYLRAQGCTAPEQEIRAAYRSATLGDLTTAQFWSAVGTPAEERDEDYCQRHQLTEGALQAIEELARDGLALACLSNDTATWSAIVRRRFGLDRHIQRWFISSDLRARKPDKRAYEALLDTLGARPEGVVFVDDRPVNLAPARSLGMRTILFWSDDTDAHPEPAGRQDPQYSVRTMPQLVTVIRELRSAAIHGGETTFGRPATAYEPMEGEGLDH</sequence>
<dbReference type="SFLD" id="SFLDS00003">
    <property type="entry name" value="Haloacid_Dehalogenase"/>
    <property type="match status" value="1"/>
</dbReference>
<dbReference type="PRINTS" id="PR00413">
    <property type="entry name" value="HADHALOGNASE"/>
</dbReference>
<dbReference type="AlphaFoldDB" id="A0A4R4NC26"/>
<dbReference type="RefSeq" id="WP_132334527.1">
    <property type="nucleotide sequence ID" value="NZ_SMJZ01000085.1"/>
</dbReference>
<dbReference type="Proteomes" id="UP000295157">
    <property type="component" value="Unassembled WGS sequence"/>
</dbReference>
<keyword evidence="3" id="KW-1185">Reference proteome</keyword>
<dbReference type="Gene3D" id="3.40.50.1000">
    <property type="entry name" value="HAD superfamily/HAD-like"/>
    <property type="match status" value="1"/>
</dbReference>
<dbReference type="InterPro" id="IPR036412">
    <property type="entry name" value="HAD-like_sf"/>
</dbReference>
<comment type="caution">
    <text evidence="2">The sequence shown here is derived from an EMBL/GenBank/DDBJ whole genome shotgun (WGS) entry which is preliminary data.</text>
</comment>
<reference evidence="2 3" key="1">
    <citation type="submission" date="2019-02" db="EMBL/GenBank/DDBJ databases">
        <title>Draft genome sequences of novel Actinobacteria.</title>
        <authorList>
            <person name="Sahin N."/>
            <person name="Ay H."/>
            <person name="Saygin H."/>
        </authorList>
    </citation>
    <scope>NUCLEOTIDE SEQUENCE [LARGE SCALE GENOMIC DNA]</scope>
    <source>
        <strain evidence="2 3">KC201</strain>
    </source>
</reference>
<gene>
    <name evidence="2" type="ORF">E1267_22285</name>
</gene>
<dbReference type="NCBIfam" id="TIGR01509">
    <property type="entry name" value="HAD-SF-IA-v3"/>
    <property type="match status" value="1"/>
</dbReference>
<dbReference type="OrthoDB" id="9795007at2"/>
<feature type="region of interest" description="Disordered" evidence="1">
    <location>
        <begin position="221"/>
        <end position="241"/>
    </location>
</feature>
<dbReference type="SUPFAM" id="SSF56784">
    <property type="entry name" value="HAD-like"/>
    <property type="match status" value="1"/>
</dbReference>